<comment type="similarity">
    <text evidence="1 2">Belongs to the glycosyl hydrolase 31 family.</text>
</comment>
<feature type="domain" description="DUF5110" evidence="4">
    <location>
        <begin position="653"/>
        <end position="709"/>
    </location>
</feature>
<keyword evidence="2" id="KW-0326">Glycosidase</keyword>
<gene>
    <name evidence="6" type="ORF">H9819_01370</name>
</gene>
<organism evidence="6 7">
    <name type="scientific">Candidatus Bacteroides merdipullorum</name>
    <dbReference type="NCBI Taxonomy" id="2838474"/>
    <lineage>
        <taxon>Bacteria</taxon>
        <taxon>Pseudomonadati</taxon>
        <taxon>Bacteroidota</taxon>
        <taxon>Bacteroidia</taxon>
        <taxon>Bacteroidales</taxon>
        <taxon>Bacteroidaceae</taxon>
        <taxon>Bacteroides</taxon>
    </lineage>
</organism>
<name>A0A9D2CV65_9BACE</name>
<dbReference type="Pfam" id="PF17137">
    <property type="entry name" value="DUF5110"/>
    <property type="match status" value="1"/>
</dbReference>
<dbReference type="PANTHER" id="PTHR43863">
    <property type="entry name" value="HYDROLASE, PUTATIVE (AFU_ORTHOLOGUE AFUA_1G03140)-RELATED"/>
    <property type="match status" value="1"/>
</dbReference>
<dbReference type="SUPFAM" id="SSF51011">
    <property type="entry name" value="Glycosyl hydrolase domain"/>
    <property type="match status" value="1"/>
</dbReference>
<dbReference type="Gene3D" id="3.20.20.80">
    <property type="entry name" value="Glycosidases"/>
    <property type="match status" value="1"/>
</dbReference>
<dbReference type="Gene3D" id="2.60.40.1760">
    <property type="entry name" value="glycosyl hydrolase (family 31)"/>
    <property type="match status" value="1"/>
</dbReference>
<dbReference type="PROSITE" id="PS51257">
    <property type="entry name" value="PROKAR_LIPOPROTEIN"/>
    <property type="match status" value="1"/>
</dbReference>
<dbReference type="PANTHER" id="PTHR43863:SF2">
    <property type="entry name" value="MALTASE-GLUCOAMYLASE"/>
    <property type="match status" value="1"/>
</dbReference>
<proteinExistence type="inferred from homology"/>
<protein>
    <submittedName>
        <fullName evidence="6">DUF5110 domain-containing protein</fullName>
    </submittedName>
</protein>
<dbReference type="InterPro" id="IPR051816">
    <property type="entry name" value="Glycosyl_Hydrolase_31"/>
</dbReference>
<reference evidence="6" key="2">
    <citation type="submission" date="2021-04" db="EMBL/GenBank/DDBJ databases">
        <authorList>
            <person name="Gilroy R."/>
        </authorList>
    </citation>
    <scope>NUCLEOTIDE SEQUENCE</scope>
    <source>
        <strain evidence="6">ChiHjej12B11-24981</strain>
    </source>
</reference>
<dbReference type="GO" id="GO:0030246">
    <property type="term" value="F:carbohydrate binding"/>
    <property type="evidence" value="ECO:0007669"/>
    <property type="project" value="InterPro"/>
</dbReference>
<dbReference type="EMBL" id="DXCK01000025">
    <property type="protein sequence ID" value="HIZ00890.1"/>
    <property type="molecule type" value="Genomic_DNA"/>
</dbReference>
<evidence type="ECO:0000259" key="3">
    <source>
        <dbReference type="Pfam" id="PF01055"/>
    </source>
</evidence>
<dbReference type="GO" id="GO:0005975">
    <property type="term" value="P:carbohydrate metabolic process"/>
    <property type="evidence" value="ECO:0007669"/>
    <property type="project" value="InterPro"/>
</dbReference>
<dbReference type="SUPFAM" id="SSF51445">
    <property type="entry name" value="(Trans)glycosidases"/>
    <property type="match status" value="1"/>
</dbReference>
<dbReference type="InterPro" id="IPR013780">
    <property type="entry name" value="Glyco_hydro_b"/>
</dbReference>
<evidence type="ECO:0000256" key="2">
    <source>
        <dbReference type="RuleBase" id="RU361185"/>
    </source>
</evidence>
<dbReference type="CDD" id="cd14752">
    <property type="entry name" value="GH31_N"/>
    <property type="match status" value="1"/>
</dbReference>
<reference evidence="6" key="1">
    <citation type="journal article" date="2021" name="PeerJ">
        <title>Extensive microbial diversity within the chicken gut microbiome revealed by metagenomics and culture.</title>
        <authorList>
            <person name="Gilroy R."/>
            <person name="Ravi A."/>
            <person name="Getino M."/>
            <person name="Pursley I."/>
            <person name="Horton D.L."/>
            <person name="Alikhan N.F."/>
            <person name="Baker D."/>
            <person name="Gharbi K."/>
            <person name="Hall N."/>
            <person name="Watson M."/>
            <person name="Adriaenssens E.M."/>
            <person name="Foster-Nyarko E."/>
            <person name="Jarju S."/>
            <person name="Secka A."/>
            <person name="Antonio M."/>
            <person name="Oren A."/>
            <person name="Chaudhuri R.R."/>
            <person name="La Ragione R."/>
            <person name="Hildebrand F."/>
            <person name="Pallen M.J."/>
        </authorList>
    </citation>
    <scope>NUCLEOTIDE SEQUENCE</scope>
    <source>
        <strain evidence="6">ChiHjej12B11-24981</strain>
    </source>
</reference>
<dbReference type="Pfam" id="PF01055">
    <property type="entry name" value="Glyco_hydro_31_2nd"/>
    <property type="match status" value="1"/>
</dbReference>
<dbReference type="AlphaFoldDB" id="A0A9D2CV65"/>
<evidence type="ECO:0000313" key="6">
    <source>
        <dbReference type="EMBL" id="HIZ00890.1"/>
    </source>
</evidence>
<evidence type="ECO:0000256" key="1">
    <source>
        <dbReference type="ARBA" id="ARBA00007806"/>
    </source>
</evidence>
<dbReference type="SUPFAM" id="SSF74650">
    <property type="entry name" value="Galactose mutarotase-like"/>
    <property type="match status" value="1"/>
</dbReference>
<feature type="domain" description="Glycoside hydrolase family 31 TIM barrel" evidence="3">
    <location>
        <begin position="229"/>
        <end position="542"/>
    </location>
</feature>
<dbReference type="InterPro" id="IPR048395">
    <property type="entry name" value="Glyco_hydro_31_C"/>
</dbReference>
<feature type="domain" description="Glycosyl hydrolase family 31 C-terminal" evidence="5">
    <location>
        <begin position="551"/>
        <end position="635"/>
    </location>
</feature>
<evidence type="ECO:0000259" key="5">
    <source>
        <dbReference type="Pfam" id="PF21365"/>
    </source>
</evidence>
<accession>A0A9D2CV65</accession>
<dbReference type="Proteomes" id="UP000824023">
    <property type="component" value="Unassembled WGS sequence"/>
</dbReference>
<dbReference type="InterPro" id="IPR000322">
    <property type="entry name" value="Glyco_hydro_31_TIM"/>
</dbReference>
<comment type="caution">
    <text evidence="6">The sequence shown here is derived from an EMBL/GenBank/DDBJ whole genome shotgun (WGS) entry which is preliminary data.</text>
</comment>
<dbReference type="Pfam" id="PF21365">
    <property type="entry name" value="Glyco_hydro_31_3rd"/>
    <property type="match status" value="1"/>
</dbReference>
<dbReference type="InterPro" id="IPR017853">
    <property type="entry name" value="GH"/>
</dbReference>
<evidence type="ECO:0000259" key="4">
    <source>
        <dbReference type="Pfam" id="PF17137"/>
    </source>
</evidence>
<sequence length="716" mass="80942">MNRLLACAIGLWGILATSCQGVGTAVVQEEIAPGVIRLSVGEVDRFTPYGVLGGNPMTEVMERLPEAALPFDIDDILVEVKDRGCLITVPLADGEQLYGFGMQYGTFGHRGTRKRPIVNDNPLNDLGYTHAPQTFYVSTKGYGILVNTARYTTFLCGSNTKITQNARDTEGNKGKIADAPAQLYANRAGGNKVFIDVPGAKGIEVFVLTGPELVDVVKRYNLLSGGGCIPPMWGLGFKYRVKGDAVQDSVYRFARYFREKHIPCDVLGLEPGWQTASYSCSYRWSDERFPNHRGMLDTLRQAGYKVNLWEHAYVHPSSPIRAVLEPYAGDFLVWNGLVPDFLLPEARRIFGDYHRTLVEEGISGFKLDECDNSNIAYGSATWCFPDLAQFPSGIDGEQMHQLFGSLYVNTIDELYRQMNVRAYQDYRSSGLFMSSRSAVLYSDTYDHKSYIQALCNAAFGGLLWCPEVREARSADDFFHRLQTVILSPQAMVNAWYLQYAPWLQFDRGKNERGEFLPQAGQYEACARRLIDMRMQLLPYLYHAFYVYRTEGLPPFRPLLMDYPQDERLQSVSDQYMIGADLMAAPLYEDRPTRKVYFPEGVWYNFNTNERYEGGREYEVAVGFDQLPLFVRRGALLPLAEPVPYVDEQTVFKLHCRVYGADEATCRLFEDDGVTYNYETGDFNIVTLEAADGKVSVARTGDYRLKRYEVAGCEFVD</sequence>
<keyword evidence="2" id="KW-0378">Hydrolase</keyword>
<dbReference type="InterPro" id="IPR033403">
    <property type="entry name" value="DUF5110"/>
</dbReference>
<dbReference type="InterPro" id="IPR011013">
    <property type="entry name" value="Gal_mutarotase_sf_dom"/>
</dbReference>
<dbReference type="CDD" id="cd06592">
    <property type="entry name" value="GH31_NET37"/>
    <property type="match status" value="1"/>
</dbReference>
<dbReference type="Gene3D" id="2.60.40.1180">
    <property type="entry name" value="Golgi alpha-mannosidase II"/>
    <property type="match status" value="2"/>
</dbReference>
<evidence type="ECO:0000313" key="7">
    <source>
        <dbReference type="Proteomes" id="UP000824023"/>
    </source>
</evidence>
<dbReference type="GO" id="GO:0004553">
    <property type="term" value="F:hydrolase activity, hydrolyzing O-glycosyl compounds"/>
    <property type="evidence" value="ECO:0007669"/>
    <property type="project" value="InterPro"/>
</dbReference>